<dbReference type="Proteomes" id="UP000694395">
    <property type="component" value="Chromosome 32"/>
</dbReference>
<name>A0A8C7RF63_ONCMY</name>
<keyword evidence="3" id="KW-1185">Reference proteome</keyword>
<reference evidence="2" key="3">
    <citation type="submission" date="2025-09" db="UniProtKB">
        <authorList>
            <consortium name="Ensembl"/>
        </authorList>
    </citation>
    <scope>IDENTIFICATION</scope>
</reference>
<sequence>MELFGINSTHSVWRRRNAAYDPKNTIPTVKHGGGKIMLWGCFSAKGTGQLHRIKGTMDGAMYRQILGENLLPSARALKMGHGWVFQHDNDPKCTAKETKECLKKKHIKVMEWPSQSPDLNPIEHLWREVKVRVAKRQPQNLNDLEKTCKEEWDKIPPEMCVNLVANYKKRLTSVIANKGFDPKYCAVVFINLAKAFDSVSHRIPIGRLNSLGFSDDCLTWFTKYFADRVQCVKSEGMLSGPLAVSMGVPQGSILGPTLFSVYIHDIALAAGDSLIHLYADDTILYTSVPSLDTVLTNFQTSFNAIQHSFRGLQLLLNASKTKCMLFNRSLPAPARPTRTRTLLDGSDLEYVDNYKYLGVWLDCKLSFQTHIKHLQSKIKSTISFLFRNKASFTHAAKLTLVKLTILPILDFGDVIYKIASNTLFSKLDAVYHSAIHFVTKSPYTTHHCDLNALG</sequence>
<evidence type="ECO:0000259" key="1">
    <source>
        <dbReference type="PROSITE" id="PS50878"/>
    </source>
</evidence>
<dbReference type="PANTHER" id="PTHR33332">
    <property type="entry name" value="REVERSE TRANSCRIPTASE DOMAIN-CONTAINING PROTEIN"/>
    <property type="match status" value="1"/>
</dbReference>
<dbReference type="Pfam" id="PF00078">
    <property type="entry name" value="RVT_1"/>
    <property type="match status" value="1"/>
</dbReference>
<reference evidence="2" key="2">
    <citation type="submission" date="2025-08" db="UniProtKB">
        <authorList>
            <consortium name="Ensembl"/>
        </authorList>
    </citation>
    <scope>IDENTIFICATION</scope>
</reference>
<dbReference type="AlphaFoldDB" id="A0A8C7RF63"/>
<protein>
    <recommendedName>
        <fullName evidence="1">Reverse transcriptase domain-containing protein</fullName>
    </recommendedName>
</protein>
<dbReference type="PROSITE" id="PS50878">
    <property type="entry name" value="RT_POL"/>
    <property type="match status" value="1"/>
</dbReference>
<dbReference type="SUPFAM" id="SSF56672">
    <property type="entry name" value="DNA/RNA polymerases"/>
    <property type="match status" value="1"/>
</dbReference>
<dbReference type="Ensembl" id="ENSOMYT00000055250.2">
    <property type="protein sequence ID" value="ENSOMYP00000050829.2"/>
    <property type="gene ID" value="ENSOMYG00000023134.2"/>
</dbReference>
<dbReference type="InterPro" id="IPR036397">
    <property type="entry name" value="RNaseH_sf"/>
</dbReference>
<feature type="domain" description="Reverse transcriptase" evidence="1">
    <location>
        <begin position="91"/>
        <end position="361"/>
    </location>
</feature>
<dbReference type="GeneTree" id="ENSGT01150000286979"/>
<dbReference type="Gene3D" id="3.30.420.10">
    <property type="entry name" value="Ribonuclease H-like superfamily/Ribonuclease H"/>
    <property type="match status" value="1"/>
</dbReference>
<dbReference type="GO" id="GO:0003676">
    <property type="term" value="F:nucleic acid binding"/>
    <property type="evidence" value="ECO:0007669"/>
    <property type="project" value="InterPro"/>
</dbReference>
<evidence type="ECO:0000313" key="2">
    <source>
        <dbReference type="Ensembl" id="ENSOMYP00000050829.2"/>
    </source>
</evidence>
<organism evidence="2 3">
    <name type="scientific">Oncorhynchus mykiss</name>
    <name type="common">Rainbow trout</name>
    <name type="synonym">Salmo gairdneri</name>
    <dbReference type="NCBI Taxonomy" id="8022"/>
    <lineage>
        <taxon>Eukaryota</taxon>
        <taxon>Metazoa</taxon>
        <taxon>Chordata</taxon>
        <taxon>Craniata</taxon>
        <taxon>Vertebrata</taxon>
        <taxon>Euteleostomi</taxon>
        <taxon>Actinopterygii</taxon>
        <taxon>Neopterygii</taxon>
        <taxon>Teleostei</taxon>
        <taxon>Protacanthopterygii</taxon>
        <taxon>Salmoniformes</taxon>
        <taxon>Salmonidae</taxon>
        <taxon>Salmoninae</taxon>
        <taxon>Oncorhynchus</taxon>
    </lineage>
</organism>
<evidence type="ECO:0000313" key="3">
    <source>
        <dbReference type="Proteomes" id="UP000694395"/>
    </source>
</evidence>
<dbReference type="InterPro" id="IPR000477">
    <property type="entry name" value="RT_dom"/>
</dbReference>
<reference evidence="2" key="1">
    <citation type="submission" date="2020-07" db="EMBL/GenBank/DDBJ databases">
        <title>A long reads based de novo assembly of the rainbow trout Arlee double haploid line genome.</title>
        <authorList>
            <person name="Gao G."/>
            <person name="Palti Y."/>
        </authorList>
    </citation>
    <scope>NUCLEOTIDE SEQUENCE [LARGE SCALE GENOMIC DNA]</scope>
</reference>
<proteinExistence type="predicted"/>
<accession>A0A8C7RF63</accession>
<dbReference type="InterPro" id="IPR043502">
    <property type="entry name" value="DNA/RNA_pol_sf"/>
</dbReference>
<dbReference type="GO" id="GO:0006259">
    <property type="term" value="P:DNA metabolic process"/>
    <property type="evidence" value="ECO:0007669"/>
    <property type="project" value="UniProtKB-ARBA"/>
</dbReference>